<feature type="compositionally biased region" description="Polar residues" evidence="1">
    <location>
        <begin position="140"/>
        <end position="152"/>
    </location>
</feature>
<feature type="compositionally biased region" description="Basic and acidic residues" evidence="1">
    <location>
        <begin position="243"/>
        <end position="256"/>
    </location>
</feature>
<dbReference type="EMBL" id="ML170156">
    <property type="protein sequence ID" value="TDL29407.1"/>
    <property type="molecule type" value="Genomic_DNA"/>
</dbReference>
<feature type="region of interest" description="Disordered" evidence="1">
    <location>
        <begin position="65"/>
        <end position="110"/>
    </location>
</feature>
<organism evidence="2 3">
    <name type="scientific">Rickenella mellea</name>
    <dbReference type="NCBI Taxonomy" id="50990"/>
    <lineage>
        <taxon>Eukaryota</taxon>
        <taxon>Fungi</taxon>
        <taxon>Dikarya</taxon>
        <taxon>Basidiomycota</taxon>
        <taxon>Agaricomycotina</taxon>
        <taxon>Agaricomycetes</taxon>
        <taxon>Hymenochaetales</taxon>
        <taxon>Rickenellaceae</taxon>
        <taxon>Rickenella</taxon>
    </lineage>
</organism>
<evidence type="ECO:0000313" key="2">
    <source>
        <dbReference type="EMBL" id="TDL29407.1"/>
    </source>
</evidence>
<accession>A0A4R5XGS9</accession>
<dbReference type="OrthoDB" id="5576441at2759"/>
<feature type="compositionally biased region" description="Basic and acidic residues" evidence="1">
    <location>
        <begin position="15"/>
        <end position="27"/>
    </location>
</feature>
<dbReference type="STRING" id="50990.A0A4R5XGS9"/>
<evidence type="ECO:0000313" key="3">
    <source>
        <dbReference type="Proteomes" id="UP000294933"/>
    </source>
</evidence>
<dbReference type="VEuPathDB" id="FungiDB:BD410DRAFT_779808"/>
<feature type="region of interest" description="Disordered" evidence="1">
    <location>
        <begin position="1"/>
        <end position="49"/>
    </location>
</feature>
<feature type="region of interest" description="Disordered" evidence="1">
    <location>
        <begin position="237"/>
        <end position="258"/>
    </location>
</feature>
<dbReference type="Proteomes" id="UP000294933">
    <property type="component" value="Unassembled WGS sequence"/>
</dbReference>
<feature type="region of interest" description="Disordered" evidence="1">
    <location>
        <begin position="271"/>
        <end position="292"/>
    </location>
</feature>
<feature type="region of interest" description="Disordered" evidence="1">
    <location>
        <begin position="133"/>
        <end position="172"/>
    </location>
</feature>
<evidence type="ECO:0000256" key="1">
    <source>
        <dbReference type="SAM" id="MobiDB-lite"/>
    </source>
</evidence>
<protein>
    <submittedName>
        <fullName evidence="2">Uncharacterized protein</fullName>
    </submittedName>
</protein>
<dbReference type="AlphaFoldDB" id="A0A4R5XGS9"/>
<reference evidence="2 3" key="1">
    <citation type="submission" date="2018-06" db="EMBL/GenBank/DDBJ databases">
        <title>A transcriptomic atlas of mushroom development highlights an independent origin of complex multicellularity.</title>
        <authorList>
            <consortium name="DOE Joint Genome Institute"/>
            <person name="Krizsan K."/>
            <person name="Almasi E."/>
            <person name="Merenyi Z."/>
            <person name="Sahu N."/>
            <person name="Viragh M."/>
            <person name="Koszo T."/>
            <person name="Mondo S."/>
            <person name="Kiss B."/>
            <person name="Balint B."/>
            <person name="Kues U."/>
            <person name="Barry K."/>
            <person name="Hegedus J.C."/>
            <person name="Henrissat B."/>
            <person name="Johnson J."/>
            <person name="Lipzen A."/>
            <person name="Ohm R."/>
            <person name="Nagy I."/>
            <person name="Pangilinan J."/>
            <person name="Yan J."/>
            <person name="Xiong Y."/>
            <person name="Grigoriev I.V."/>
            <person name="Hibbett D.S."/>
            <person name="Nagy L.G."/>
        </authorList>
    </citation>
    <scope>NUCLEOTIDE SEQUENCE [LARGE SCALE GENOMIC DNA]</scope>
    <source>
        <strain evidence="2 3">SZMC22713</strain>
    </source>
</reference>
<proteinExistence type="predicted"/>
<sequence>MASSQQMEVVEDSEPERQELRQKLKEDRRRRRGVNTKENHMTTPNSSVAVLQLSKGKAVSNGVIDISDDETPHVRNGAHPSTEVPNAPHKHDEGTQFDSPPVQRDETFEDQTKTGFKPAVLSNLNRLAFVAKLPNPPPRVSQSLSRTPSTDSVKLHHPQPPPRSNKSTSPASYGWDFSEIELSRLLKCISCGIKWTVRKSATQKLAHIKTCARKTHLSHETVKTLIQREINASSLSVAAGTSKGREKEKRKVKDQASVDAPPKTFLEHVVLEDSEGQKKRRRKHGPETVQSVSDTRGTILEKAKLLLQTAPLPPEVESTLGPPMTQAFGKSNLGQNTFGAGMSSSRWNVFTGRDPGYTVTKEYNECPPATQAFRTSRLGIAMKHSSTHPSRQNTPAPSIEHVNTQTALPSIDCTGKACRHDMQL</sequence>
<gene>
    <name evidence="2" type="ORF">BD410DRAFT_779808</name>
</gene>
<name>A0A4R5XGS9_9AGAM</name>
<keyword evidence="3" id="KW-1185">Reference proteome</keyword>